<evidence type="ECO:0000256" key="1">
    <source>
        <dbReference type="ARBA" id="ARBA00004141"/>
    </source>
</evidence>
<feature type="transmembrane region" description="Helical" evidence="6">
    <location>
        <begin position="84"/>
        <end position="103"/>
    </location>
</feature>
<protein>
    <submittedName>
        <fullName evidence="8">EamA family transporter</fullName>
    </submittedName>
</protein>
<feature type="transmembrane region" description="Helical" evidence="6">
    <location>
        <begin position="233"/>
        <end position="252"/>
    </location>
</feature>
<proteinExistence type="inferred from homology"/>
<feature type="transmembrane region" description="Helical" evidence="6">
    <location>
        <begin position="258"/>
        <end position="277"/>
    </location>
</feature>
<accession>A0A2S5KQV9</accession>
<comment type="caution">
    <text evidence="8">The sequence shown here is derived from an EMBL/GenBank/DDBJ whole genome shotgun (WGS) entry which is preliminary data.</text>
</comment>
<reference evidence="8 9" key="1">
    <citation type="submission" date="2018-02" db="EMBL/GenBank/DDBJ databases">
        <title>novel marine gammaproteobacteria from coastal saline agro ecosystem.</title>
        <authorList>
            <person name="Krishnan R."/>
            <person name="Ramesh Kumar N."/>
        </authorList>
    </citation>
    <scope>NUCLEOTIDE SEQUENCE [LARGE SCALE GENOMIC DNA]</scope>
    <source>
        <strain evidence="8 9">228</strain>
    </source>
</reference>
<dbReference type="InterPro" id="IPR050638">
    <property type="entry name" value="AA-Vitamin_Transporters"/>
</dbReference>
<feature type="transmembrane region" description="Helical" evidence="6">
    <location>
        <begin position="56"/>
        <end position="78"/>
    </location>
</feature>
<gene>
    <name evidence="8" type="ORF">C4K68_11720</name>
</gene>
<dbReference type="Pfam" id="PF00892">
    <property type="entry name" value="EamA"/>
    <property type="match status" value="2"/>
</dbReference>
<feature type="domain" description="EamA" evidence="7">
    <location>
        <begin position="3"/>
        <end position="129"/>
    </location>
</feature>
<dbReference type="InterPro" id="IPR000620">
    <property type="entry name" value="EamA_dom"/>
</dbReference>
<sequence>MNAILLAAMAPVLWGTTYLVAQHLMPADMPLWTATLRALPIGLLMLLTARIPSAKWLLRIMAAGVLNVGLFFALLFIATYRLPGGIAATLGATMPVQAIMLMWIAKGQQPRPAQLIIALLAIPGIGLLVLAPTTHLDPVGLVAALLSCSSLALGTFLSKEWGKPSDMGVHTYTGLQLTGGGVVLLIMALVFEGQPPTFTSSVTLGALWLAVMNTGLAYFIWFSQITRLTTTQLAFLGLMSPVTAVTLGQVLAGEEFSPVQWCGMTLVLLSLIGNQFLTLRIRHQPHQATTHVSTELIKD</sequence>
<evidence type="ECO:0000256" key="6">
    <source>
        <dbReference type="SAM" id="Phobius"/>
    </source>
</evidence>
<dbReference type="InterPro" id="IPR037185">
    <property type="entry name" value="EmrE-like"/>
</dbReference>
<feature type="transmembrane region" description="Helical" evidence="6">
    <location>
        <begin position="31"/>
        <end position="49"/>
    </location>
</feature>
<dbReference type="GO" id="GO:0016020">
    <property type="term" value="C:membrane"/>
    <property type="evidence" value="ECO:0007669"/>
    <property type="project" value="UniProtKB-SubCell"/>
</dbReference>
<evidence type="ECO:0000313" key="8">
    <source>
        <dbReference type="EMBL" id="PPC77083.1"/>
    </source>
</evidence>
<evidence type="ECO:0000256" key="2">
    <source>
        <dbReference type="ARBA" id="ARBA00007362"/>
    </source>
</evidence>
<evidence type="ECO:0000259" key="7">
    <source>
        <dbReference type="Pfam" id="PF00892"/>
    </source>
</evidence>
<organism evidence="8 9">
    <name type="scientific">Proteobacteria bacterium 228</name>
    <dbReference type="NCBI Taxonomy" id="2083153"/>
    <lineage>
        <taxon>Bacteria</taxon>
        <taxon>Pseudomonadati</taxon>
        <taxon>Pseudomonadota</taxon>
    </lineage>
</organism>
<feature type="domain" description="EamA" evidence="7">
    <location>
        <begin position="140"/>
        <end position="272"/>
    </location>
</feature>
<comment type="similarity">
    <text evidence="2">Belongs to the EamA transporter family.</text>
</comment>
<evidence type="ECO:0000256" key="3">
    <source>
        <dbReference type="ARBA" id="ARBA00022692"/>
    </source>
</evidence>
<evidence type="ECO:0000256" key="4">
    <source>
        <dbReference type="ARBA" id="ARBA00022989"/>
    </source>
</evidence>
<name>A0A2S5KQV9_9PROT</name>
<evidence type="ECO:0000313" key="9">
    <source>
        <dbReference type="Proteomes" id="UP000238196"/>
    </source>
</evidence>
<feature type="transmembrane region" description="Helical" evidence="6">
    <location>
        <begin position="197"/>
        <end position="221"/>
    </location>
</feature>
<feature type="transmembrane region" description="Helical" evidence="6">
    <location>
        <begin position="169"/>
        <end position="191"/>
    </location>
</feature>
<dbReference type="OrthoDB" id="5430053at2"/>
<dbReference type="PANTHER" id="PTHR32322:SF2">
    <property type="entry name" value="EAMA DOMAIN-CONTAINING PROTEIN"/>
    <property type="match status" value="1"/>
</dbReference>
<feature type="transmembrane region" description="Helical" evidence="6">
    <location>
        <begin position="115"/>
        <end position="133"/>
    </location>
</feature>
<dbReference type="AlphaFoldDB" id="A0A2S5KQV9"/>
<comment type="subcellular location">
    <subcellularLocation>
        <location evidence="1">Membrane</location>
        <topology evidence="1">Multi-pass membrane protein</topology>
    </subcellularLocation>
</comment>
<dbReference type="Proteomes" id="UP000238196">
    <property type="component" value="Unassembled WGS sequence"/>
</dbReference>
<dbReference type="PANTHER" id="PTHR32322">
    <property type="entry name" value="INNER MEMBRANE TRANSPORTER"/>
    <property type="match status" value="1"/>
</dbReference>
<dbReference type="EMBL" id="PRLP01000035">
    <property type="protein sequence ID" value="PPC77083.1"/>
    <property type="molecule type" value="Genomic_DNA"/>
</dbReference>
<feature type="transmembrane region" description="Helical" evidence="6">
    <location>
        <begin position="139"/>
        <end position="157"/>
    </location>
</feature>
<keyword evidence="4 6" id="KW-1133">Transmembrane helix</keyword>
<dbReference type="SUPFAM" id="SSF103481">
    <property type="entry name" value="Multidrug resistance efflux transporter EmrE"/>
    <property type="match status" value="2"/>
</dbReference>
<keyword evidence="3 6" id="KW-0812">Transmembrane</keyword>
<keyword evidence="5 6" id="KW-0472">Membrane</keyword>
<evidence type="ECO:0000256" key="5">
    <source>
        <dbReference type="ARBA" id="ARBA00023136"/>
    </source>
</evidence>